<dbReference type="InterPro" id="IPR036380">
    <property type="entry name" value="Isochorismatase-like_sf"/>
</dbReference>
<organism evidence="3 4">
    <name type="scientific">Nonomuraea soli</name>
    <dbReference type="NCBI Taxonomy" id="1032476"/>
    <lineage>
        <taxon>Bacteria</taxon>
        <taxon>Bacillati</taxon>
        <taxon>Actinomycetota</taxon>
        <taxon>Actinomycetes</taxon>
        <taxon>Streptosporangiales</taxon>
        <taxon>Streptosporangiaceae</taxon>
        <taxon>Nonomuraea</taxon>
    </lineage>
</organism>
<dbReference type="RefSeq" id="WP_181612397.1">
    <property type="nucleotide sequence ID" value="NZ_BAABAM010000005.1"/>
</dbReference>
<evidence type="ECO:0000313" key="3">
    <source>
        <dbReference type="EMBL" id="MBA2893600.1"/>
    </source>
</evidence>
<evidence type="ECO:0000313" key="4">
    <source>
        <dbReference type="Proteomes" id="UP000530928"/>
    </source>
</evidence>
<sequence>MALPAIPAYELPTALPDNRVAWRVEPARAALLIHDMQNHFLAPFESEPIPSVIDNILGLREMCEAAGIPVFYSAQPGSQTPRQRGLLTDFWGRGLGDPYGAAIVDALRPQDPACVLTKWRYSAFVRTDLADRLGSRDQLLITGIYAHIGVQATALDAFMRDIQPFVVGDAVADFSLEHHVGALEYVAQRCAQVVSAKELSAVPR</sequence>
<protein>
    <submittedName>
        <fullName evidence="3">Bifunctional isochorismate lyase/aryl carrier protein</fullName>
        <ecNumber evidence="3">3.3.2.1</ecNumber>
    </submittedName>
</protein>
<dbReference type="EC" id="3.3.2.1" evidence="3"/>
<keyword evidence="3" id="KW-0456">Lyase</keyword>
<dbReference type="InterPro" id="IPR016291">
    <property type="entry name" value="Isochorismatase"/>
</dbReference>
<name>A0A7W0CMB1_9ACTN</name>
<dbReference type="PANTHER" id="PTHR43540">
    <property type="entry name" value="PEROXYUREIDOACRYLATE/UREIDOACRYLATE AMIDOHYDROLASE-RELATED"/>
    <property type="match status" value="1"/>
</dbReference>
<dbReference type="SUPFAM" id="SSF52499">
    <property type="entry name" value="Isochorismatase-like hydrolases"/>
    <property type="match status" value="1"/>
</dbReference>
<keyword evidence="1 3" id="KW-0378">Hydrolase</keyword>
<reference evidence="3 4" key="1">
    <citation type="submission" date="2020-07" db="EMBL/GenBank/DDBJ databases">
        <title>Genomic Encyclopedia of Type Strains, Phase IV (KMG-IV): sequencing the most valuable type-strain genomes for metagenomic binning, comparative biology and taxonomic classification.</title>
        <authorList>
            <person name="Goeker M."/>
        </authorList>
    </citation>
    <scope>NUCLEOTIDE SEQUENCE [LARGE SCALE GENOMIC DNA]</scope>
    <source>
        <strain evidence="3 4">DSM 45533</strain>
    </source>
</reference>
<dbReference type="GO" id="GO:0008908">
    <property type="term" value="F:isochorismatase activity"/>
    <property type="evidence" value="ECO:0007669"/>
    <property type="project" value="UniProtKB-EC"/>
</dbReference>
<dbReference type="Proteomes" id="UP000530928">
    <property type="component" value="Unassembled WGS sequence"/>
</dbReference>
<feature type="domain" description="Isochorismatase-like" evidence="2">
    <location>
        <begin position="29"/>
        <end position="197"/>
    </location>
</feature>
<dbReference type="InterPro" id="IPR050272">
    <property type="entry name" value="Isochorismatase-like_hydrls"/>
</dbReference>
<dbReference type="AlphaFoldDB" id="A0A7W0CMB1"/>
<evidence type="ECO:0000259" key="2">
    <source>
        <dbReference type="Pfam" id="PF00857"/>
    </source>
</evidence>
<comment type="caution">
    <text evidence="3">The sequence shown here is derived from an EMBL/GenBank/DDBJ whole genome shotgun (WGS) entry which is preliminary data.</text>
</comment>
<keyword evidence="4" id="KW-1185">Reference proteome</keyword>
<accession>A0A7W0CMB1</accession>
<dbReference type="EMBL" id="JACDUR010000005">
    <property type="protein sequence ID" value="MBA2893600.1"/>
    <property type="molecule type" value="Genomic_DNA"/>
</dbReference>
<dbReference type="InterPro" id="IPR000868">
    <property type="entry name" value="Isochorismatase-like_dom"/>
</dbReference>
<dbReference type="Pfam" id="PF00857">
    <property type="entry name" value="Isochorismatase"/>
    <property type="match status" value="1"/>
</dbReference>
<proteinExistence type="predicted"/>
<evidence type="ECO:0000256" key="1">
    <source>
        <dbReference type="ARBA" id="ARBA00022801"/>
    </source>
</evidence>
<dbReference type="PRINTS" id="PR01398">
    <property type="entry name" value="ISCHRISMTASE"/>
</dbReference>
<dbReference type="GO" id="GO:0016829">
    <property type="term" value="F:lyase activity"/>
    <property type="evidence" value="ECO:0007669"/>
    <property type="project" value="UniProtKB-KW"/>
</dbReference>
<dbReference type="Gene3D" id="3.40.50.850">
    <property type="entry name" value="Isochorismatase-like"/>
    <property type="match status" value="1"/>
</dbReference>
<dbReference type="PANTHER" id="PTHR43540:SF3">
    <property type="entry name" value="ENTEROBACTIN SYNTHASE COMPONENT B"/>
    <property type="match status" value="1"/>
</dbReference>
<gene>
    <name evidence="3" type="ORF">HNR30_004961</name>
</gene>